<dbReference type="EMBL" id="CP072748">
    <property type="protein sequence ID" value="QTX10644.1"/>
    <property type="molecule type" value="Genomic_DNA"/>
</dbReference>
<dbReference type="AlphaFoldDB" id="A0A8B0SI01"/>
<dbReference type="RefSeq" id="WP_207249588.1">
    <property type="nucleotide sequence ID" value="NZ_JAFMPM010000005.1"/>
</dbReference>
<reference evidence="2" key="2">
    <citation type="submission" date="2021-04" db="EMBL/GenBank/DDBJ databases">
        <title>Complete Genome and methylome analysis of Thiothrix fructosivorans ATCC 49748.</title>
        <authorList>
            <person name="Fomenkov A."/>
            <person name="Sun L."/>
            <person name="Vincze T."/>
            <person name="Grabovich M.Y."/>
            <person name="Roberts R.J."/>
        </authorList>
    </citation>
    <scope>NUCLEOTIDE SEQUENCE</scope>
    <source>
        <strain evidence="2">ATCC 49748</strain>
    </source>
</reference>
<keyword evidence="1" id="KW-0614">Plasmid</keyword>
<keyword evidence="3" id="KW-1185">Reference proteome</keyword>
<dbReference type="EMBL" id="JAFMPM010000005">
    <property type="protein sequence ID" value="MBO0611696.1"/>
    <property type="molecule type" value="Genomic_DNA"/>
</dbReference>
<evidence type="ECO:0000313" key="1">
    <source>
        <dbReference type="EMBL" id="MBO0611696.1"/>
    </source>
</evidence>
<proteinExistence type="predicted"/>
<sequence>MSKLIQTRRKLIERQLLASTFPIDGRVTAKQVGAFLGVSKSKLYLMVRDGELPSPTKIGLSSYWSADFIRGLVSEIEELTV</sequence>
<evidence type="ECO:0008006" key="4">
    <source>
        <dbReference type="Google" id="ProtNLM"/>
    </source>
</evidence>
<evidence type="ECO:0000313" key="2">
    <source>
        <dbReference type="EMBL" id="QTX10644.1"/>
    </source>
</evidence>
<dbReference type="Gene3D" id="1.10.238.160">
    <property type="match status" value="1"/>
</dbReference>
<gene>
    <name evidence="2" type="ORF">J1836_019100</name>
    <name evidence="1" type="ORF">J1836_01965</name>
</gene>
<name>A0A8B0SI01_9GAMM</name>
<protein>
    <recommendedName>
        <fullName evidence="4">Helix-turn-helix domain-containing protein</fullName>
    </recommendedName>
</protein>
<accession>A0A8B0SI01</accession>
<reference evidence="1 3" key="1">
    <citation type="submission" date="2021-03" db="EMBL/GenBank/DDBJ databases">
        <title>Draft genome and methylome analysis of Thiotrix fructosivoruns ATCC 49748.</title>
        <authorList>
            <person name="Fomenkov A."/>
            <person name="Grabovich M.Y."/>
            <person name="Roberts R.J."/>
        </authorList>
    </citation>
    <scope>NUCLEOTIDE SEQUENCE [LARGE SCALE GENOMIC DNA]</scope>
    <source>
        <strain evidence="1 3">ATCC 49748</strain>
        <plasmid evidence="1">pTfr446</plasmid>
    </source>
</reference>
<dbReference type="Proteomes" id="UP000664466">
    <property type="component" value="Unassembled WGS sequence"/>
</dbReference>
<evidence type="ECO:0000313" key="3">
    <source>
        <dbReference type="Proteomes" id="UP000664466"/>
    </source>
</evidence>
<organism evidence="2">
    <name type="scientific">Thiothrix fructosivorans</name>
    <dbReference type="NCBI Taxonomy" id="111770"/>
    <lineage>
        <taxon>Bacteria</taxon>
        <taxon>Pseudomonadati</taxon>
        <taxon>Pseudomonadota</taxon>
        <taxon>Gammaproteobacteria</taxon>
        <taxon>Thiotrichales</taxon>
        <taxon>Thiotrichaceae</taxon>
        <taxon>Thiothrix</taxon>
    </lineage>
</organism>
<geneLocation type="plasmid" evidence="1">
    <name>pTfr446</name>
</geneLocation>